<gene>
    <name evidence="1" type="ORF">K788_0003908</name>
</gene>
<proteinExistence type="predicted"/>
<organism evidence="1 2">
    <name type="scientific">Paraburkholderia caribensis MBA4</name>
    <dbReference type="NCBI Taxonomy" id="1323664"/>
    <lineage>
        <taxon>Bacteria</taxon>
        <taxon>Pseudomonadati</taxon>
        <taxon>Pseudomonadota</taxon>
        <taxon>Betaproteobacteria</taxon>
        <taxon>Burkholderiales</taxon>
        <taxon>Burkholderiaceae</taxon>
        <taxon>Paraburkholderia</taxon>
    </lineage>
</organism>
<dbReference type="Proteomes" id="UP000019146">
    <property type="component" value="Chromosome 1"/>
</dbReference>
<dbReference type="EMBL" id="CP012746">
    <property type="protein sequence ID" value="ALL65392.1"/>
    <property type="molecule type" value="Genomic_DNA"/>
</dbReference>
<reference evidence="1 2" key="1">
    <citation type="journal article" date="2014" name="Genome Announc.">
        <title>Draft Genome Sequence of the Haloacid-Degrading Burkholderia caribensis Strain MBA4.</title>
        <authorList>
            <person name="Pan Y."/>
            <person name="Kong K.F."/>
            <person name="Tsang J.S."/>
        </authorList>
    </citation>
    <scope>NUCLEOTIDE SEQUENCE [LARGE SCALE GENOMIC DNA]</scope>
    <source>
        <strain evidence="1 2">MBA4</strain>
    </source>
</reference>
<dbReference type="AlphaFoldDB" id="A0A0P0RAE4"/>
<name>A0A0P0RAE4_9BURK</name>
<accession>A0A0P0RAE4</accession>
<evidence type="ECO:0000313" key="2">
    <source>
        <dbReference type="Proteomes" id="UP000019146"/>
    </source>
</evidence>
<protein>
    <submittedName>
        <fullName evidence="1">Uncharacterized protein</fullName>
    </submittedName>
</protein>
<sequence length="77" mass="8601">MSCAARYQETTSLEFILNPFKFFFTNYVVKIAPQLALSYPCLMTQIRSPTIIAHTTRNMTGSAALHLAFLPRTSSVA</sequence>
<dbReference type="KEGG" id="bcai:K788_0003908"/>
<evidence type="ECO:0000313" key="1">
    <source>
        <dbReference type="EMBL" id="ALL65392.1"/>
    </source>
</evidence>